<dbReference type="GO" id="GO:0006313">
    <property type="term" value="P:DNA transposition"/>
    <property type="evidence" value="ECO:0007669"/>
    <property type="project" value="InterPro"/>
</dbReference>
<evidence type="ECO:0000313" key="1">
    <source>
        <dbReference type="EMBL" id="GAF03633.1"/>
    </source>
</evidence>
<dbReference type="Proteomes" id="UP000019402">
    <property type="component" value="Unassembled WGS sequence"/>
</dbReference>
<organism evidence="1 2">
    <name type="scientific">Saccharicrinis fermentans DSM 9555 = JCM 21142</name>
    <dbReference type="NCBI Taxonomy" id="869213"/>
    <lineage>
        <taxon>Bacteria</taxon>
        <taxon>Pseudomonadati</taxon>
        <taxon>Bacteroidota</taxon>
        <taxon>Bacteroidia</taxon>
        <taxon>Marinilabiliales</taxon>
        <taxon>Marinilabiliaceae</taxon>
        <taxon>Saccharicrinis</taxon>
    </lineage>
</organism>
<dbReference type="GO" id="GO:0004803">
    <property type="term" value="F:transposase activity"/>
    <property type="evidence" value="ECO:0007669"/>
    <property type="project" value="InterPro"/>
</dbReference>
<accession>W7Y7K7</accession>
<proteinExistence type="predicted"/>
<dbReference type="GO" id="GO:0003677">
    <property type="term" value="F:DNA binding"/>
    <property type="evidence" value="ECO:0007669"/>
    <property type="project" value="InterPro"/>
</dbReference>
<dbReference type="SUPFAM" id="SSF143422">
    <property type="entry name" value="Transposase IS200-like"/>
    <property type="match status" value="1"/>
</dbReference>
<evidence type="ECO:0000313" key="2">
    <source>
        <dbReference type="Proteomes" id="UP000019402"/>
    </source>
</evidence>
<dbReference type="Gene3D" id="3.30.70.1290">
    <property type="entry name" value="Transposase IS200-like"/>
    <property type="match status" value="1"/>
</dbReference>
<dbReference type="STRING" id="869213.GCA_000517085_01723"/>
<name>W7Y7K7_9BACT</name>
<keyword evidence="2" id="KW-1185">Reference proteome</keyword>
<dbReference type="eggNOG" id="COG1943">
    <property type="taxonomic scope" value="Bacteria"/>
</dbReference>
<dbReference type="AlphaFoldDB" id="W7Y7K7"/>
<protein>
    <recommendedName>
        <fullName evidence="3">Transposase IS200-like domain-containing protein</fullName>
    </recommendedName>
</protein>
<dbReference type="EMBL" id="BAMD01000027">
    <property type="protein sequence ID" value="GAF03633.1"/>
    <property type="molecule type" value="Genomic_DNA"/>
</dbReference>
<evidence type="ECO:0008006" key="3">
    <source>
        <dbReference type="Google" id="ProtNLM"/>
    </source>
</evidence>
<dbReference type="InterPro" id="IPR036515">
    <property type="entry name" value="Transposase_17_sf"/>
</dbReference>
<comment type="caution">
    <text evidence="1">The sequence shown here is derived from an EMBL/GenBank/DDBJ whole genome shotgun (WGS) entry which is preliminary data.</text>
</comment>
<reference evidence="1 2" key="1">
    <citation type="journal article" date="2014" name="Genome Announc.">
        <title>Draft Genome Sequence of Cytophaga fermentans JCM 21142T, a Facultative Anaerobe Isolated from Marine Mud.</title>
        <authorList>
            <person name="Starns D."/>
            <person name="Oshima K."/>
            <person name="Suda W."/>
            <person name="Iino T."/>
            <person name="Yuki M."/>
            <person name="Inoue J."/>
            <person name="Kitamura K."/>
            <person name="Iida T."/>
            <person name="Darby A."/>
            <person name="Hattori M."/>
            <person name="Ohkuma M."/>
        </authorList>
    </citation>
    <scope>NUCLEOTIDE SEQUENCE [LARGE SCALE GENOMIC DNA]</scope>
    <source>
        <strain evidence="1 2">JCM 21142</strain>
    </source>
</reference>
<gene>
    <name evidence="1" type="ORF">JCM21142_52312</name>
</gene>
<sequence>MEIYAWRIMSNHMYLIFRSTDGLKSEVLLSDFKRLTSRVLVKTIQENTRESRKEWSLAQFKEWGEQSSNVKHYQF</sequence>